<name>A0A9E8MKT4_9MICO</name>
<dbReference type="Proteomes" id="UP001164706">
    <property type="component" value="Chromosome"/>
</dbReference>
<keyword evidence="1" id="KW-1133">Transmembrane helix</keyword>
<organism evidence="2 3">
    <name type="scientific">Microcella daejeonensis</name>
    <dbReference type="NCBI Taxonomy" id="2994971"/>
    <lineage>
        <taxon>Bacteria</taxon>
        <taxon>Bacillati</taxon>
        <taxon>Actinomycetota</taxon>
        <taxon>Actinomycetes</taxon>
        <taxon>Micrococcales</taxon>
        <taxon>Microbacteriaceae</taxon>
        <taxon>Microcella</taxon>
    </lineage>
</organism>
<sequence length="102" mass="11456">MNLVLSIVFGAIYIALLGVFIAMWARFIFDWIQALNRSWRPQGGVVIAAELSYTITDPPIKAVRRVIPPLRLGAVQLDLAWTIVLIVIYILMTITQSIAFAR</sequence>
<proteinExistence type="predicted"/>
<accession>A0A9E8MKT4</accession>
<keyword evidence="1" id="KW-0472">Membrane</keyword>
<feature type="transmembrane region" description="Helical" evidence="1">
    <location>
        <begin position="79"/>
        <end position="101"/>
    </location>
</feature>
<dbReference type="KEGG" id="mdb:OVN18_12590"/>
<dbReference type="AlphaFoldDB" id="A0A9E8MKT4"/>
<evidence type="ECO:0000313" key="3">
    <source>
        <dbReference type="Proteomes" id="UP001164706"/>
    </source>
</evidence>
<evidence type="ECO:0000313" key="2">
    <source>
        <dbReference type="EMBL" id="WAB81356.1"/>
    </source>
</evidence>
<dbReference type="Pfam" id="PF02325">
    <property type="entry name" value="CCB3_YggT"/>
    <property type="match status" value="1"/>
</dbReference>
<dbReference type="EMBL" id="CP113089">
    <property type="protein sequence ID" value="WAB81356.1"/>
    <property type="molecule type" value="Genomic_DNA"/>
</dbReference>
<gene>
    <name evidence="2" type="ORF">OVN18_12590</name>
</gene>
<dbReference type="GO" id="GO:0016020">
    <property type="term" value="C:membrane"/>
    <property type="evidence" value="ECO:0007669"/>
    <property type="project" value="InterPro"/>
</dbReference>
<reference evidence="2" key="1">
    <citation type="submission" date="2022-11" db="EMBL/GenBank/DDBJ databases">
        <title>Description of Microcella daejonensis nov. sp, isolated from riverside soil.</title>
        <authorList>
            <person name="Molina K.M."/>
            <person name="Kim S.B."/>
        </authorList>
    </citation>
    <scope>NUCLEOTIDE SEQUENCE</scope>
    <source>
        <strain evidence="2">MMS21-STM12</strain>
    </source>
</reference>
<keyword evidence="3" id="KW-1185">Reference proteome</keyword>
<feature type="transmembrane region" description="Helical" evidence="1">
    <location>
        <begin position="7"/>
        <end position="29"/>
    </location>
</feature>
<dbReference type="InterPro" id="IPR003425">
    <property type="entry name" value="CCB3/YggT"/>
</dbReference>
<protein>
    <submittedName>
        <fullName evidence="2">YggT family protein</fullName>
    </submittedName>
</protein>
<evidence type="ECO:0000256" key="1">
    <source>
        <dbReference type="SAM" id="Phobius"/>
    </source>
</evidence>
<keyword evidence="1" id="KW-0812">Transmembrane</keyword>
<dbReference type="RefSeq" id="WP_267737378.1">
    <property type="nucleotide sequence ID" value="NZ_CP113089.1"/>
</dbReference>